<accession>A0A1I1SMP4</accession>
<keyword evidence="1" id="KW-0812">Transmembrane</keyword>
<dbReference type="AlphaFoldDB" id="A0A1I1SMP4"/>
<dbReference type="EMBL" id="FOMW01000001">
    <property type="protein sequence ID" value="SFD47671.1"/>
    <property type="molecule type" value="Genomic_DNA"/>
</dbReference>
<proteinExistence type="predicted"/>
<evidence type="ECO:0000313" key="3">
    <source>
        <dbReference type="Proteomes" id="UP000198977"/>
    </source>
</evidence>
<sequence length="179" mass="20144">MITRIKNRLRRFGRNEDGSALVMEFVIFVPLLFSSFLMAVELGIYSMHQIFLDRGLDVTVRYIRLNTNVPLTHAQLKDMICDNAGFLEDCDNSLRLEMAPMNPRNFAAFDATPDCVDTSEDVTPIRGFSLGKEHELMILRACVKFRPVFPTSGLGYAMDKDGAGKARMLSTAAFVQEPK</sequence>
<feature type="transmembrane region" description="Helical" evidence="1">
    <location>
        <begin position="21"/>
        <end position="45"/>
    </location>
</feature>
<dbReference type="OrthoDB" id="7907064at2"/>
<keyword evidence="1" id="KW-1133">Transmembrane helix</keyword>
<keyword evidence="3" id="KW-1185">Reference proteome</keyword>
<name>A0A1I1SMP4_9RHOB</name>
<dbReference type="STRING" id="74348.SAMN04488523_10192"/>
<protein>
    <recommendedName>
        <fullName evidence="4">TadE-like protein</fullName>
    </recommendedName>
</protein>
<organism evidence="2 3">
    <name type="scientific">Sulfitobacter brevis</name>
    <dbReference type="NCBI Taxonomy" id="74348"/>
    <lineage>
        <taxon>Bacteria</taxon>
        <taxon>Pseudomonadati</taxon>
        <taxon>Pseudomonadota</taxon>
        <taxon>Alphaproteobacteria</taxon>
        <taxon>Rhodobacterales</taxon>
        <taxon>Roseobacteraceae</taxon>
        <taxon>Sulfitobacter</taxon>
    </lineage>
</organism>
<gene>
    <name evidence="2" type="ORF">SAMN04488523_10192</name>
</gene>
<dbReference type="RefSeq" id="WP_093921861.1">
    <property type="nucleotide sequence ID" value="NZ_FOMW01000001.1"/>
</dbReference>
<reference evidence="2 3" key="1">
    <citation type="submission" date="2016-10" db="EMBL/GenBank/DDBJ databases">
        <authorList>
            <person name="de Groot N.N."/>
        </authorList>
    </citation>
    <scope>NUCLEOTIDE SEQUENCE [LARGE SCALE GENOMIC DNA]</scope>
    <source>
        <strain evidence="2 3">DSM 11443</strain>
    </source>
</reference>
<evidence type="ECO:0000313" key="2">
    <source>
        <dbReference type="EMBL" id="SFD47671.1"/>
    </source>
</evidence>
<keyword evidence="1" id="KW-0472">Membrane</keyword>
<dbReference type="Proteomes" id="UP000198977">
    <property type="component" value="Unassembled WGS sequence"/>
</dbReference>
<evidence type="ECO:0000256" key="1">
    <source>
        <dbReference type="SAM" id="Phobius"/>
    </source>
</evidence>
<evidence type="ECO:0008006" key="4">
    <source>
        <dbReference type="Google" id="ProtNLM"/>
    </source>
</evidence>